<dbReference type="SUPFAM" id="SSF102114">
    <property type="entry name" value="Radical SAM enzymes"/>
    <property type="match status" value="1"/>
</dbReference>
<gene>
    <name evidence="6" type="ORF">EHE19_011085</name>
</gene>
<evidence type="ECO:0000256" key="3">
    <source>
        <dbReference type="ARBA" id="ARBA00023004"/>
    </source>
</evidence>
<name>A0A4U7JI52_9FIRM</name>
<reference evidence="6 7" key="1">
    <citation type="submission" date="2020-09" db="EMBL/GenBank/DDBJ databases">
        <title>Characterization and genome sequencing of Ruminiclostridium sp. nov. MA18.</title>
        <authorList>
            <person name="Rettenmaier R."/>
            <person name="Kowollik M.-L."/>
            <person name="Liebl W."/>
            <person name="Zverlov V."/>
        </authorList>
    </citation>
    <scope>NUCLEOTIDE SEQUENCE [LARGE SCALE GENOMIC DNA]</scope>
    <source>
        <strain evidence="6 7">MA18</strain>
    </source>
</reference>
<keyword evidence="4" id="KW-0411">Iron-sulfur</keyword>
<dbReference type="CDD" id="cd01335">
    <property type="entry name" value="Radical_SAM"/>
    <property type="match status" value="1"/>
</dbReference>
<dbReference type="KEGG" id="rher:EHE19_011085"/>
<evidence type="ECO:0000313" key="6">
    <source>
        <dbReference type="EMBL" id="QNU65474.1"/>
    </source>
</evidence>
<protein>
    <submittedName>
        <fullName evidence="6">Radical SAM protein</fullName>
    </submittedName>
</protein>
<dbReference type="SFLD" id="SFLDG01067">
    <property type="entry name" value="SPASM/twitch_domain_containing"/>
    <property type="match status" value="1"/>
</dbReference>
<accession>A0A4U7JI52</accession>
<dbReference type="RefSeq" id="WP_137695878.1">
    <property type="nucleotide sequence ID" value="NZ_CP061336.1"/>
</dbReference>
<dbReference type="Gene3D" id="3.20.20.70">
    <property type="entry name" value="Aldolase class I"/>
    <property type="match status" value="1"/>
</dbReference>
<evidence type="ECO:0000313" key="7">
    <source>
        <dbReference type="Proteomes" id="UP000306409"/>
    </source>
</evidence>
<dbReference type="InterPro" id="IPR013785">
    <property type="entry name" value="Aldolase_TIM"/>
</dbReference>
<evidence type="ECO:0000256" key="2">
    <source>
        <dbReference type="ARBA" id="ARBA00022723"/>
    </source>
</evidence>
<evidence type="ECO:0000259" key="5">
    <source>
        <dbReference type="PROSITE" id="PS51918"/>
    </source>
</evidence>
<dbReference type="GO" id="GO:0003824">
    <property type="term" value="F:catalytic activity"/>
    <property type="evidence" value="ECO:0007669"/>
    <property type="project" value="InterPro"/>
</dbReference>
<dbReference type="AlphaFoldDB" id="A0A4U7JI52"/>
<dbReference type="EMBL" id="CP061336">
    <property type="protein sequence ID" value="QNU65474.1"/>
    <property type="molecule type" value="Genomic_DNA"/>
</dbReference>
<dbReference type="Pfam" id="PF13186">
    <property type="entry name" value="SPASM"/>
    <property type="match status" value="1"/>
</dbReference>
<dbReference type="PROSITE" id="PS51918">
    <property type="entry name" value="RADICAL_SAM"/>
    <property type="match status" value="1"/>
</dbReference>
<dbReference type="OrthoDB" id="9810775at2"/>
<evidence type="ECO:0000256" key="4">
    <source>
        <dbReference type="ARBA" id="ARBA00023014"/>
    </source>
</evidence>
<dbReference type="InterPro" id="IPR050377">
    <property type="entry name" value="Radical_SAM_PqqE_MftC-like"/>
</dbReference>
<dbReference type="GO" id="GO:0051536">
    <property type="term" value="F:iron-sulfur cluster binding"/>
    <property type="evidence" value="ECO:0007669"/>
    <property type="project" value="UniProtKB-KW"/>
</dbReference>
<dbReference type="Proteomes" id="UP000306409">
    <property type="component" value="Chromosome"/>
</dbReference>
<dbReference type="InterPro" id="IPR058240">
    <property type="entry name" value="rSAM_sf"/>
</dbReference>
<dbReference type="InterPro" id="IPR023885">
    <property type="entry name" value="4Fe4S-binding_SPASM_dom"/>
</dbReference>
<evidence type="ECO:0000256" key="1">
    <source>
        <dbReference type="ARBA" id="ARBA00022691"/>
    </source>
</evidence>
<dbReference type="PANTHER" id="PTHR11228">
    <property type="entry name" value="RADICAL SAM DOMAIN PROTEIN"/>
    <property type="match status" value="1"/>
</dbReference>
<organism evidence="6 7">
    <name type="scientific">Ruminiclostridium herbifermentans</name>
    <dbReference type="NCBI Taxonomy" id="2488810"/>
    <lineage>
        <taxon>Bacteria</taxon>
        <taxon>Bacillati</taxon>
        <taxon>Bacillota</taxon>
        <taxon>Clostridia</taxon>
        <taxon>Eubacteriales</taxon>
        <taxon>Oscillospiraceae</taxon>
        <taxon>Ruminiclostridium</taxon>
    </lineage>
</organism>
<keyword evidence="2" id="KW-0479">Metal-binding</keyword>
<dbReference type="SFLD" id="SFLDS00029">
    <property type="entry name" value="Radical_SAM"/>
    <property type="match status" value="1"/>
</dbReference>
<sequence>MYYRLNAHCQLVKGACRGAIYDFKSGKVFSINPDALQLLEKCQGEPIDEVIDIKLPENKNVLEFIDQLTYRGLGAIYINKPEDKSMKNTEAEEQRLSFLWLELTSKCNNKCLHCYSSSDACRNDDKVPHERWMSLISEARKEGATSIQLIGGEPLLYPKWRELVIKANEEGYEFIEIYTNATLIDQSCIDFFKQQNVNIATTIYADNAEVHDQVTLHSGSFNKTMSAVRKILDAGIPIRIASIIMKTNENEADNILKLLEDLGLPATKLDVVRPTGRGDDEKLLPTKYKNPKIRPPFYTSAEEFWKAHKYHSCLAGKIAVSSTGDVFPCIFARNEICGNILDSSLSEILNGSDLQKCWNTTKDDVKKCKDCEYRYACYDCRPIAQSNDCNKDWYASTVECAYNPYTGVWQDDDSTE</sequence>
<dbReference type="SFLD" id="SFLDG01216">
    <property type="entry name" value="thioether_bond_formation_requi"/>
    <property type="match status" value="1"/>
</dbReference>
<dbReference type="SFLD" id="SFLDG01386">
    <property type="entry name" value="main_SPASM_domain-containing"/>
    <property type="match status" value="1"/>
</dbReference>
<keyword evidence="7" id="KW-1185">Reference proteome</keyword>
<dbReference type="InterPro" id="IPR007197">
    <property type="entry name" value="rSAM"/>
</dbReference>
<dbReference type="Pfam" id="PF04055">
    <property type="entry name" value="Radical_SAM"/>
    <property type="match status" value="1"/>
</dbReference>
<proteinExistence type="predicted"/>
<dbReference type="GO" id="GO:0046872">
    <property type="term" value="F:metal ion binding"/>
    <property type="evidence" value="ECO:0007669"/>
    <property type="project" value="UniProtKB-KW"/>
</dbReference>
<dbReference type="PANTHER" id="PTHR11228:SF34">
    <property type="entry name" value="TUNGSTEN-CONTAINING ALDEHYDE FERREDOXIN OXIDOREDUCTASE COFACTOR MODIFYING PROTEIN"/>
    <property type="match status" value="1"/>
</dbReference>
<dbReference type="SFLD" id="SFLDF00365">
    <property type="entry name" value="thuricin_CD_(TrnCD-like)"/>
    <property type="match status" value="1"/>
</dbReference>
<keyword evidence="1" id="KW-0949">S-adenosyl-L-methionine</keyword>
<feature type="domain" description="Radical SAM core" evidence="5">
    <location>
        <begin position="93"/>
        <end position="314"/>
    </location>
</feature>
<keyword evidence="3" id="KW-0408">Iron</keyword>